<comment type="caution">
    <text evidence="3">The sequence shown here is derived from an EMBL/GenBank/DDBJ whole genome shotgun (WGS) entry which is preliminary data.</text>
</comment>
<feature type="signal peptide" evidence="1">
    <location>
        <begin position="1"/>
        <end position="19"/>
    </location>
</feature>
<keyword evidence="4" id="KW-1185">Reference proteome</keyword>
<proteinExistence type="predicted"/>
<keyword evidence="1" id="KW-0732">Signal</keyword>
<dbReference type="GO" id="GO:0016787">
    <property type="term" value="F:hydrolase activity"/>
    <property type="evidence" value="ECO:0007669"/>
    <property type="project" value="UniProtKB-KW"/>
</dbReference>
<dbReference type="PANTHER" id="PTHR46623">
    <property type="entry name" value="CARBOXYMETHYLENEBUTENOLIDASE-RELATED"/>
    <property type="match status" value="1"/>
</dbReference>
<dbReference type="SUPFAM" id="SSF53474">
    <property type="entry name" value="alpha/beta-Hydrolases"/>
    <property type="match status" value="1"/>
</dbReference>
<reference evidence="3 4" key="1">
    <citation type="submission" date="2021-05" db="EMBL/GenBank/DDBJ databases">
        <authorList>
            <person name="Zhang Z.D."/>
            <person name="Osman G."/>
        </authorList>
    </citation>
    <scope>NUCLEOTIDE SEQUENCE [LARGE SCALE GENOMIC DNA]</scope>
    <source>
        <strain evidence="3 4">KCTC 32217</strain>
    </source>
</reference>
<accession>A0AAP2CL11</accession>
<dbReference type="AlphaFoldDB" id="A0AAP2CL11"/>
<dbReference type="Pfam" id="PF01738">
    <property type="entry name" value="DLH"/>
    <property type="match status" value="1"/>
</dbReference>
<evidence type="ECO:0000313" key="4">
    <source>
        <dbReference type="Proteomes" id="UP001319104"/>
    </source>
</evidence>
<evidence type="ECO:0000259" key="2">
    <source>
        <dbReference type="Pfam" id="PF01738"/>
    </source>
</evidence>
<dbReference type="InterPro" id="IPR002925">
    <property type="entry name" value="Dienelactn_hydro"/>
</dbReference>
<dbReference type="InterPro" id="IPR051049">
    <property type="entry name" value="Dienelactone_hydrolase-like"/>
</dbReference>
<gene>
    <name evidence="3" type="ORF">KI659_07090</name>
</gene>
<protein>
    <submittedName>
        <fullName evidence="3">Dienelactone hydrolase family protein</fullName>
    </submittedName>
</protein>
<keyword evidence="3" id="KW-0378">Hydrolase</keyword>
<dbReference type="Proteomes" id="UP001319104">
    <property type="component" value="Unassembled WGS sequence"/>
</dbReference>
<evidence type="ECO:0000256" key="1">
    <source>
        <dbReference type="SAM" id="SignalP"/>
    </source>
</evidence>
<dbReference type="Gene3D" id="3.40.50.1820">
    <property type="entry name" value="alpha/beta hydrolase"/>
    <property type="match status" value="1"/>
</dbReference>
<dbReference type="EMBL" id="JAHCMY010000003">
    <property type="protein sequence ID" value="MBS9523782.1"/>
    <property type="molecule type" value="Genomic_DNA"/>
</dbReference>
<dbReference type="InterPro" id="IPR029058">
    <property type="entry name" value="AB_hydrolase_fold"/>
</dbReference>
<feature type="domain" description="Dienelactone hydrolase" evidence="2">
    <location>
        <begin position="46"/>
        <end position="261"/>
    </location>
</feature>
<sequence>MKKLFLFYAAFFLAAVLYAQDRDLERLENSPRHHEWINMDQDGRNIRGFLVYPEKSDNAKSIIVIHENRGLTDWVRSMADQLAEMGYIALAPDLLSDFDDSKKSTRDFASQDDAREGIYALDNRQVMKDLDTAFEYLKTVDGGNGEVSVIGFCWGGSQTFNYATHQSGISEALVFYGTGPKDIEQIARIEAPVYGFYGGNDQRVNATIENSAEMMEEKGKTFEYEIYEEAGHAYMRSGEGPEASEGNRVAREKSLERIKAILE</sequence>
<evidence type="ECO:0000313" key="3">
    <source>
        <dbReference type="EMBL" id="MBS9523782.1"/>
    </source>
</evidence>
<name>A0AAP2CL11_9BACT</name>
<feature type="chain" id="PRO_5043010377" evidence="1">
    <location>
        <begin position="20"/>
        <end position="263"/>
    </location>
</feature>
<dbReference type="PANTHER" id="PTHR46623:SF6">
    <property type="entry name" value="ALPHA_BETA-HYDROLASES SUPERFAMILY PROTEIN"/>
    <property type="match status" value="1"/>
</dbReference>
<dbReference type="RefSeq" id="WP_213944669.1">
    <property type="nucleotide sequence ID" value="NZ_JAHCMY010000003.1"/>
</dbReference>
<organism evidence="3 4">
    <name type="scientific">Litoribacter ruber</name>
    <dbReference type="NCBI Taxonomy" id="702568"/>
    <lineage>
        <taxon>Bacteria</taxon>
        <taxon>Pseudomonadati</taxon>
        <taxon>Bacteroidota</taxon>
        <taxon>Cytophagia</taxon>
        <taxon>Cytophagales</taxon>
        <taxon>Cyclobacteriaceae</taxon>
        <taxon>Litoribacter</taxon>
    </lineage>
</organism>